<feature type="region of interest" description="Disordered" evidence="1">
    <location>
        <begin position="520"/>
        <end position="544"/>
    </location>
</feature>
<feature type="transmembrane region" description="Helical" evidence="2">
    <location>
        <begin position="420"/>
        <end position="440"/>
    </location>
</feature>
<feature type="transmembrane region" description="Helical" evidence="2">
    <location>
        <begin position="302"/>
        <end position="326"/>
    </location>
</feature>
<evidence type="ECO:0000256" key="1">
    <source>
        <dbReference type="SAM" id="MobiDB-lite"/>
    </source>
</evidence>
<dbReference type="Proteomes" id="UP000268162">
    <property type="component" value="Unassembled WGS sequence"/>
</dbReference>
<reference evidence="5" key="1">
    <citation type="journal article" date="2018" name="Nat. Microbiol.">
        <title>Leveraging single-cell genomics to expand the fungal tree of life.</title>
        <authorList>
            <person name="Ahrendt S.R."/>
            <person name="Quandt C.A."/>
            <person name="Ciobanu D."/>
            <person name="Clum A."/>
            <person name="Salamov A."/>
            <person name="Andreopoulos B."/>
            <person name="Cheng J.F."/>
            <person name="Woyke T."/>
            <person name="Pelin A."/>
            <person name="Henrissat B."/>
            <person name="Reynolds N.K."/>
            <person name="Benny G.L."/>
            <person name="Smith M.E."/>
            <person name="James T.Y."/>
            <person name="Grigoriev I.V."/>
        </authorList>
    </citation>
    <scope>NUCLEOTIDE SEQUENCE [LARGE SCALE GENOMIC DNA]</scope>
    <source>
        <strain evidence="5">RSA 468</strain>
    </source>
</reference>
<evidence type="ECO:0000256" key="2">
    <source>
        <dbReference type="SAM" id="Phobius"/>
    </source>
</evidence>
<keyword evidence="3" id="KW-0732">Signal</keyword>
<feature type="signal peptide" evidence="3">
    <location>
        <begin position="1"/>
        <end position="26"/>
    </location>
</feature>
<evidence type="ECO:0008006" key="6">
    <source>
        <dbReference type="Google" id="ProtNLM"/>
    </source>
</evidence>
<keyword evidence="2" id="KW-0472">Membrane</keyword>
<feature type="transmembrane region" description="Helical" evidence="2">
    <location>
        <begin position="346"/>
        <end position="369"/>
    </location>
</feature>
<dbReference type="EMBL" id="ML002379">
    <property type="protein sequence ID" value="RKP38333.1"/>
    <property type="molecule type" value="Genomic_DNA"/>
</dbReference>
<sequence length="556" mass="62485">MLSRWCARVTIIALGLWLGCVRDSQASLTTVATQETFRAYDFPRNDDHPAPGLSAFSGHLLLASVDENCHIQVDDSKYPSILGNNGPRNDSLGTILAYVDMSNLPSIKCRRLVSVLEVSQGLESIDALVFASIHDSDTDFGGLDDINLYFYREALPIPQFLLAVGQDTGQSLLRQLTEHPAPEGISVTGVWDDSPWTVLAGSVGFLFVRWLFFAIRVLAALYVTYHMFTMYRLSCFRYSFKFLVFTAILVHLVAFMIGPLELYIYRYQAWLFLIGWFAVNAAFYALILRWARVVRSIYPWKWLRFFTALAHVAFYAVFITLFFTGLNYFTLPSREFVSDFGNILRTYVVTSLTAIQSVFFTTVGLRVVFLQWRQYRSDPGAMALIKLTLLCLFSMFGWLLLSLVLVLIQTVWAVPDVKTYLGRIICSHIASLLAVFAVFWNMTVSGVDSHSSDPSGQARTSLGGRLGSVHLQSCNGHLVDTCASTPRTSRDCVSDVLEKDCKNPLSEKPVRLSILPSVSPRPRHLSRCEPEPRALNEDPPTFGTESYEFMAEKAGY</sequence>
<evidence type="ECO:0000313" key="5">
    <source>
        <dbReference type="Proteomes" id="UP000268162"/>
    </source>
</evidence>
<dbReference type="PROSITE" id="PS51257">
    <property type="entry name" value="PROKAR_LIPOPROTEIN"/>
    <property type="match status" value="1"/>
</dbReference>
<keyword evidence="5" id="KW-1185">Reference proteome</keyword>
<organism evidence="4 5">
    <name type="scientific">Dimargaris cristalligena</name>
    <dbReference type="NCBI Taxonomy" id="215637"/>
    <lineage>
        <taxon>Eukaryota</taxon>
        <taxon>Fungi</taxon>
        <taxon>Fungi incertae sedis</taxon>
        <taxon>Zoopagomycota</taxon>
        <taxon>Kickxellomycotina</taxon>
        <taxon>Dimargaritomycetes</taxon>
        <taxon>Dimargaritales</taxon>
        <taxon>Dimargaritaceae</taxon>
        <taxon>Dimargaris</taxon>
    </lineage>
</organism>
<feature type="transmembrane region" description="Helical" evidence="2">
    <location>
        <begin position="269"/>
        <end position="290"/>
    </location>
</feature>
<protein>
    <recommendedName>
        <fullName evidence="6">Lung seven transmembrane receptor-domain-containing protein</fullName>
    </recommendedName>
</protein>
<feature type="transmembrane region" description="Helical" evidence="2">
    <location>
        <begin position="240"/>
        <end position="257"/>
    </location>
</feature>
<proteinExistence type="predicted"/>
<keyword evidence="2" id="KW-0812">Transmembrane</keyword>
<keyword evidence="2" id="KW-1133">Transmembrane helix</keyword>
<name>A0A4P9ZXE9_9FUNG</name>
<evidence type="ECO:0000256" key="3">
    <source>
        <dbReference type="SAM" id="SignalP"/>
    </source>
</evidence>
<feature type="transmembrane region" description="Helical" evidence="2">
    <location>
        <begin position="207"/>
        <end position="228"/>
    </location>
</feature>
<dbReference type="AlphaFoldDB" id="A0A4P9ZXE9"/>
<feature type="transmembrane region" description="Helical" evidence="2">
    <location>
        <begin position="381"/>
        <end position="408"/>
    </location>
</feature>
<evidence type="ECO:0000313" key="4">
    <source>
        <dbReference type="EMBL" id="RKP38333.1"/>
    </source>
</evidence>
<gene>
    <name evidence="4" type="ORF">BJ085DRAFT_29480</name>
</gene>
<feature type="chain" id="PRO_5020620409" description="Lung seven transmembrane receptor-domain-containing protein" evidence="3">
    <location>
        <begin position="27"/>
        <end position="556"/>
    </location>
</feature>
<feature type="compositionally biased region" description="Basic and acidic residues" evidence="1">
    <location>
        <begin position="526"/>
        <end position="536"/>
    </location>
</feature>
<accession>A0A4P9ZXE9</accession>